<evidence type="ECO:0000313" key="2">
    <source>
        <dbReference type="EMBL" id="OQV12656.1"/>
    </source>
</evidence>
<evidence type="ECO:0000256" key="1">
    <source>
        <dbReference type="SAM" id="MobiDB-lite"/>
    </source>
</evidence>
<dbReference type="AlphaFoldDB" id="A0A1W0WBR2"/>
<gene>
    <name evidence="2" type="ORF">BV898_13065</name>
</gene>
<feature type="compositionally biased region" description="Polar residues" evidence="1">
    <location>
        <begin position="1"/>
        <end position="16"/>
    </location>
</feature>
<proteinExistence type="predicted"/>
<evidence type="ECO:0000313" key="3">
    <source>
        <dbReference type="Proteomes" id="UP000192578"/>
    </source>
</evidence>
<keyword evidence="3" id="KW-1185">Reference proteome</keyword>
<comment type="caution">
    <text evidence="2">The sequence shown here is derived from an EMBL/GenBank/DDBJ whole genome shotgun (WGS) entry which is preliminary data.</text>
</comment>
<feature type="region of interest" description="Disordered" evidence="1">
    <location>
        <begin position="1"/>
        <end position="21"/>
    </location>
</feature>
<sequence length="120" mass="13555">MSSAENSTGRSSQNESLAPFTFGYRDASSNGTRLELCEIKQLVEKLRNKKVETKEKLQKFANELTIGKNQSAMKREKRDYHSIKAGLLKMCSENDPVYGLLSKQGLRNSAIARKQLDEEI</sequence>
<organism evidence="2 3">
    <name type="scientific">Hypsibius exemplaris</name>
    <name type="common">Freshwater tardigrade</name>
    <dbReference type="NCBI Taxonomy" id="2072580"/>
    <lineage>
        <taxon>Eukaryota</taxon>
        <taxon>Metazoa</taxon>
        <taxon>Ecdysozoa</taxon>
        <taxon>Tardigrada</taxon>
        <taxon>Eutardigrada</taxon>
        <taxon>Parachela</taxon>
        <taxon>Hypsibioidea</taxon>
        <taxon>Hypsibiidae</taxon>
        <taxon>Hypsibius</taxon>
    </lineage>
</organism>
<name>A0A1W0WBR2_HYPEX</name>
<dbReference type="EMBL" id="MTYJ01000139">
    <property type="protein sequence ID" value="OQV12656.1"/>
    <property type="molecule type" value="Genomic_DNA"/>
</dbReference>
<reference evidence="3" key="1">
    <citation type="submission" date="2017-01" db="EMBL/GenBank/DDBJ databases">
        <title>Comparative genomics of anhydrobiosis in the tardigrade Hypsibius dujardini.</title>
        <authorList>
            <person name="Yoshida Y."/>
            <person name="Koutsovoulos G."/>
            <person name="Laetsch D."/>
            <person name="Stevens L."/>
            <person name="Kumar S."/>
            <person name="Horikawa D."/>
            <person name="Ishino K."/>
            <person name="Komine S."/>
            <person name="Tomita M."/>
            <person name="Blaxter M."/>
            <person name="Arakawa K."/>
        </authorList>
    </citation>
    <scope>NUCLEOTIDE SEQUENCE [LARGE SCALE GENOMIC DNA]</scope>
    <source>
        <strain evidence="3">Z151</strain>
    </source>
</reference>
<dbReference type="Proteomes" id="UP000192578">
    <property type="component" value="Unassembled WGS sequence"/>
</dbReference>
<accession>A0A1W0WBR2</accession>
<protein>
    <submittedName>
        <fullName evidence="2">Uncharacterized protein</fullName>
    </submittedName>
</protein>